<dbReference type="Proteomes" id="UP000241394">
    <property type="component" value="Chromosome LG1"/>
</dbReference>
<comment type="subcellular location">
    <subcellularLocation>
        <location evidence="1">Membrane</location>
    </subcellularLocation>
</comment>
<evidence type="ECO:0000259" key="6">
    <source>
        <dbReference type="PROSITE" id="PS51775"/>
    </source>
</evidence>
<organism evidence="7 8">
    <name type="scientific">Actinidia chinensis var. chinensis</name>
    <name type="common">Chinese soft-hair kiwi</name>
    <dbReference type="NCBI Taxonomy" id="1590841"/>
    <lineage>
        <taxon>Eukaryota</taxon>
        <taxon>Viridiplantae</taxon>
        <taxon>Streptophyta</taxon>
        <taxon>Embryophyta</taxon>
        <taxon>Tracheophyta</taxon>
        <taxon>Spermatophyta</taxon>
        <taxon>Magnoliopsida</taxon>
        <taxon>eudicotyledons</taxon>
        <taxon>Gunneridae</taxon>
        <taxon>Pentapetalae</taxon>
        <taxon>asterids</taxon>
        <taxon>Ericales</taxon>
        <taxon>Actinidiaceae</taxon>
        <taxon>Actinidia</taxon>
    </lineage>
</organism>
<dbReference type="InterPro" id="IPR007656">
    <property type="entry name" value="GTD-bd"/>
</dbReference>
<evidence type="ECO:0000256" key="4">
    <source>
        <dbReference type="ARBA" id="ARBA00023136"/>
    </source>
</evidence>
<comment type="caution">
    <text evidence="7">The sequence shown here is derived from an EMBL/GenBank/DDBJ whole genome shotgun (WGS) entry which is preliminary data.</text>
</comment>
<evidence type="ECO:0000256" key="5">
    <source>
        <dbReference type="SAM" id="MobiDB-lite"/>
    </source>
</evidence>
<gene>
    <name evidence="7" type="ORF">CEY00_Acc00721</name>
</gene>
<sequence length="439" mass="49415">MEERRMSLGMLGSEIKALKEALCAQQQLLQKLYNELDVEREAASTAASEALSMILRLQGEKAAVKMEANQYKRLAEEKMCHAEEALAIFEDVIYQKEMEIASLEYQVQAYKYKLLSLGCSDIGVCETKFPENLLQRNENFVGDVGFQTNLRRNSIPTIPLKFTYQKRGSAEKERPASPDLISKMDEENMTWELFSRILDMEKKSENSTAGAINSYWGQIRKLDERVREITDGKGTTATTSRSGSRASLLVSQVSTGLRLDSTKSGPENSLENEATANPSCSSSVHDVFEVPQTRESEKGRGKHDSLPLEAIKSYVKEETDWLKKMFPSKHQKSIMSGPSDKVAVNCHLALAHPTLGVAESHSTFQQLNRTSEISEVERDPARLENAIRGDEELKLLKEIQEQLNLIRSEITEIGKGKRMKSAPSYELPLLYITEVFSFK</sequence>
<proteinExistence type="predicted"/>
<evidence type="ECO:0000256" key="3">
    <source>
        <dbReference type="ARBA" id="ARBA00022989"/>
    </source>
</evidence>
<reference evidence="8" key="2">
    <citation type="journal article" date="2018" name="BMC Genomics">
        <title>A manually annotated Actinidia chinensis var. chinensis (kiwifruit) genome highlights the challenges associated with draft genomes and gene prediction in plants.</title>
        <authorList>
            <person name="Pilkington S.M."/>
            <person name="Crowhurst R."/>
            <person name="Hilario E."/>
            <person name="Nardozza S."/>
            <person name="Fraser L."/>
            <person name="Peng Y."/>
            <person name="Gunaseelan K."/>
            <person name="Simpson R."/>
            <person name="Tahir J."/>
            <person name="Deroles S.C."/>
            <person name="Templeton K."/>
            <person name="Luo Z."/>
            <person name="Davy M."/>
            <person name="Cheng C."/>
            <person name="McNeilage M."/>
            <person name="Scaglione D."/>
            <person name="Liu Y."/>
            <person name="Zhang Q."/>
            <person name="Datson P."/>
            <person name="De Silva N."/>
            <person name="Gardiner S.E."/>
            <person name="Bassett H."/>
            <person name="Chagne D."/>
            <person name="McCallum J."/>
            <person name="Dzierzon H."/>
            <person name="Deng C."/>
            <person name="Wang Y.Y."/>
            <person name="Barron L."/>
            <person name="Manako K."/>
            <person name="Bowen J."/>
            <person name="Foster T.M."/>
            <person name="Erridge Z.A."/>
            <person name="Tiffin H."/>
            <person name="Waite C.N."/>
            <person name="Davies K.M."/>
            <person name="Grierson E.P."/>
            <person name="Laing W.A."/>
            <person name="Kirk R."/>
            <person name="Chen X."/>
            <person name="Wood M."/>
            <person name="Montefiori M."/>
            <person name="Brummell D.A."/>
            <person name="Schwinn K.E."/>
            <person name="Catanach A."/>
            <person name="Fullerton C."/>
            <person name="Li D."/>
            <person name="Meiyalaghan S."/>
            <person name="Nieuwenhuizen N."/>
            <person name="Read N."/>
            <person name="Prakash R."/>
            <person name="Hunter D."/>
            <person name="Zhang H."/>
            <person name="McKenzie M."/>
            <person name="Knabel M."/>
            <person name="Harris A."/>
            <person name="Allan A.C."/>
            <person name="Gleave A."/>
            <person name="Chen A."/>
            <person name="Janssen B.J."/>
            <person name="Plunkett B."/>
            <person name="Ampomah-Dwamena C."/>
            <person name="Voogd C."/>
            <person name="Leif D."/>
            <person name="Lafferty D."/>
            <person name="Souleyre E.J.F."/>
            <person name="Varkonyi-Gasic E."/>
            <person name="Gambi F."/>
            <person name="Hanley J."/>
            <person name="Yao J.L."/>
            <person name="Cheung J."/>
            <person name="David K.M."/>
            <person name="Warren B."/>
            <person name="Marsh K."/>
            <person name="Snowden K.C."/>
            <person name="Lin-Wang K."/>
            <person name="Brian L."/>
            <person name="Martinez-Sanchez M."/>
            <person name="Wang M."/>
            <person name="Ileperuma N."/>
            <person name="Macnee N."/>
            <person name="Campin R."/>
            <person name="McAtee P."/>
            <person name="Drummond R.S.M."/>
            <person name="Espley R.V."/>
            <person name="Ireland H.S."/>
            <person name="Wu R."/>
            <person name="Atkinson R.G."/>
            <person name="Karunairetnam S."/>
            <person name="Bulley S."/>
            <person name="Chunkath S."/>
            <person name="Hanley Z."/>
            <person name="Storey R."/>
            <person name="Thrimawithana A.H."/>
            <person name="Thomson S."/>
            <person name="David C."/>
            <person name="Testolin R."/>
            <person name="Huang H."/>
            <person name="Hellens R.P."/>
            <person name="Schaffer R.J."/>
        </authorList>
    </citation>
    <scope>NUCLEOTIDE SEQUENCE [LARGE SCALE GENOMIC DNA]</scope>
    <source>
        <strain evidence="8">cv. Red5</strain>
    </source>
</reference>
<dbReference type="OrthoDB" id="1105498at2759"/>
<feature type="compositionally biased region" description="Polar residues" evidence="5">
    <location>
        <begin position="262"/>
        <end position="284"/>
    </location>
</feature>
<evidence type="ECO:0000256" key="1">
    <source>
        <dbReference type="ARBA" id="ARBA00004370"/>
    </source>
</evidence>
<keyword evidence="2" id="KW-0812">Transmembrane</keyword>
<accession>A0A2R6S1Q8</accession>
<feature type="domain" description="GTD-binding" evidence="6">
    <location>
        <begin position="13"/>
        <end position="111"/>
    </location>
</feature>
<dbReference type="Gramene" id="PSS36178">
    <property type="protein sequence ID" value="PSS36178"/>
    <property type="gene ID" value="CEY00_Acc00721"/>
</dbReference>
<dbReference type="OMA" id="MVSHNDE"/>
<evidence type="ECO:0000313" key="7">
    <source>
        <dbReference type="EMBL" id="PSS36178.1"/>
    </source>
</evidence>
<dbReference type="PANTHER" id="PTHR31422">
    <property type="entry name" value="BNAANNG28530D PROTEIN"/>
    <property type="match status" value="1"/>
</dbReference>
<name>A0A2R6S1Q8_ACTCC</name>
<dbReference type="AlphaFoldDB" id="A0A2R6S1Q8"/>
<dbReference type="GO" id="GO:0016020">
    <property type="term" value="C:membrane"/>
    <property type="evidence" value="ECO:0007669"/>
    <property type="project" value="UniProtKB-SubCell"/>
</dbReference>
<evidence type="ECO:0000313" key="8">
    <source>
        <dbReference type="Proteomes" id="UP000241394"/>
    </source>
</evidence>
<evidence type="ECO:0000256" key="2">
    <source>
        <dbReference type="ARBA" id="ARBA00022692"/>
    </source>
</evidence>
<dbReference type="Pfam" id="PF04576">
    <property type="entry name" value="Zein-binding"/>
    <property type="match status" value="1"/>
</dbReference>
<dbReference type="PROSITE" id="PS51775">
    <property type="entry name" value="GTD_BINDING"/>
    <property type="match status" value="1"/>
</dbReference>
<reference evidence="7 8" key="1">
    <citation type="submission" date="2017-07" db="EMBL/GenBank/DDBJ databases">
        <title>An improved, manually edited Actinidia chinensis var. chinensis (kiwifruit) genome highlights the challenges associated with draft genomes and gene prediction in plants.</title>
        <authorList>
            <person name="Pilkington S."/>
            <person name="Crowhurst R."/>
            <person name="Hilario E."/>
            <person name="Nardozza S."/>
            <person name="Fraser L."/>
            <person name="Peng Y."/>
            <person name="Gunaseelan K."/>
            <person name="Simpson R."/>
            <person name="Tahir J."/>
            <person name="Deroles S."/>
            <person name="Templeton K."/>
            <person name="Luo Z."/>
            <person name="Davy M."/>
            <person name="Cheng C."/>
            <person name="Mcneilage M."/>
            <person name="Scaglione D."/>
            <person name="Liu Y."/>
            <person name="Zhang Q."/>
            <person name="Datson P."/>
            <person name="De Silva N."/>
            <person name="Gardiner S."/>
            <person name="Bassett H."/>
            <person name="Chagne D."/>
            <person name="Mccallum J."/>
            <person name="Dzierzon H."/>
            <person name="Deng C."/>
            <person name="Wang Y.-Y."/>
            <person name="Barron N."/>
            <person name="Manako K."/>
            <person name="Bowen J."/>
            <person name="Foster T."/>
            <person name="Erridge Z."/>
            <person name="Tiffin H."/>
            <person name="Waite C."/>
            <person name="Davies K."/>
            <person name="Grierson E."/>
            <person name="Laing W."/>
            <person name="Kirk R."/>
            <person name="Chen X."/>
            <person name="Wood M."/>
            <person name="Montefiori M."/>
            <person name="Brummell D."/>
            <person name="Schwinn K."/>
            <person name="Catanach A."/>
            <person name="Fullerton C."/>
            <person name="Li D."/>
            <person name="Meiyalaghan S."/>
            <person name="Nieuwenhuizen N."/>
            <person name="Read N."/>
            <person name="Prakash R."/>
            <person name="Hunter D."/>
            <person name="Zhang H."/>
            <person name="Mckenzie M."/>
            <person name="Knabel M."/>
            <person name="Harris A."/>
            <person name="Allan A."/>
            <person name="Chen A."/>
            <person name="Janssen B."/>
            <person name="Plunkett B."/>
            <person name="Dwamena C."/>
            <person name="Voogd C."/>
            <person name="Leif D."/>
            <person name="Lafferty D."/>
            <person name="Souleyre E."/>
            <person name="Varkonyi-Gasic E."/>
            <person name="Gambi F."/>
            <person name="Hanley J."/>
            <person name="Yao J.-L."/>
            <person name="Cheung J."/>
            <person name="David K."/>
            <person name="Warren B."/>
            <person name="Marsh K."/>
            <person name="Snowden K."/>
            <person name="Lin-Wang K."/>
            <person name="Brian L."/>
            <person name="Martinez-Sanchez M."/>
            <person name="Wang M."/>
            <person name="Ileperuma N."/>
            <person name="Macnee N."/>
            <person name="Campin R."/>
            <person name="Mcatee P."/>
            <person name="Drummond R."/>
            <person name="Espley R."/>
            <person name="Ireland H."/>
            <person name="Wu R."/>
            <person name="Atkinson R."/>
            <person name="Karunairetnam S."/>
            <person name="Bulley S."/>
            <person name="Chunkath S."/>
            <person name="Hanley Z."/>
            <person name="Storey R."/>
            <person name="Thrimawithana A."/>
            <person name="Thomson S."/>
            <person name="David C."/>
            <person name="Testolin R."/>
        </authorList>
    </citation>
    <scope>NUCLEOTIDE SEQUENCE [LARGE SCALE GENOMIC DNA]</scope>
    <source>
        <strain evidence="8">cv. Red5</strain>
        <tissue evidence="7">Young leaf</tissue>
    </source>
</reference>
<dbReference type="EMBL" id="NKQK01000001">
    <property type="protein sequence ID" value="PSS36178.1"/>
    <property type="molecule type" value="Genomic_DNA"/>
</dbReference>
<dbReference type="GO" id="GO:0080115">
    <property type="term" value="F:myosin XI tail binding"/>
    <property type="evidence" value="ECO:0007669"/>
    <property type="project" value="UniProtKB-ARBA"/>
</dbReference>
<dbReference type="STRING" id="1590841.A0A2R6S1Q8"/>
<protein>
    <submittedName>
        <fullName evidence="7">Myosin-binding protein</fullName>
    </submittedName>
</protein>
<dbReference type="FunCoup" id="A0A2R6S1Q8">
    <property type="interactions" value="139"/>
</dbReference>
<keyword evidence="3" id="KW-1133">Transmembrane helix</keyword>
<keyword evidence="4" id="KW-0472">Membrane</keyword>
<dbReference type="PANTHER" id="PTHR31422:SF1">
    <property type="entry name" value="GTD-BINDING DOMAIN-CONTAINING PROTEIN"/>
    <property type="match status" value="1"/>
</dbReference>
<dbReference type="InParanoid" id="A0A2R6S1Q8"/>
<keyword evidence="8" id="KW-1185">Reference proteome</keyword>
<feature type="region of interest" description="Disordered" evidence="5">
    <location>
        <begin position="257"/>
        <end position="284"/>
    </location>
</feature>